<evidence type="ECO:0000256" key="9">
    <source>
        <dbReference type="ARBA" id="ARBA00023136"/>
    </source>
</evidence>
<evidence type="ECO:0000313" key="13">
    <source>
        <dbReference type="EMBL" id="KAJ7969677.1"/>
    </source>
</evidence>
<dbReference type="GO" id="GO:0016705">
    <property type="term" value="F:oxidoreductase activity, acting on paired donors, with incorporation or reduction of molecular oxygen"/>
    <property type="evidence" value="ECO:0007669"/>
    <property type="project" value="InterPro"/>
</dbReference>
<feature type="binding site" description="axial binding residue" evidence="10">
    <location>
        <position position="447"/>
    </location>
    <ligand>
        <name>heme</name>
        <dbReference type="ChEBI" id="CHEBI:30413"/>
    </ligand>
    <ligandPart>
        <name>Fe</name>
        <dbReference type="ChEBI" id="CHEBI:18248"/>
    </ligandPart>
</feature>
<keyword evidence="4 10" id="KW-0349">Heme</keyword>
<dbReference type="AlphaFoldDB" id="A0AAD7M4P1"/>
<dbReference type="InterPro" id="IPR002401">
    <property type="entry name" value="Cyt_P450_E_grp-I"/>
</dbReference>
<dbReference type="EMBL" id="JARAOO010000004">
    <property type="protein sequence ID" value="KAJ7969677.1"/>
    <property type="molecule type" value="Genomic_DNA"/>
</dbReference>
<evidence type="ECO:0000256" key="3">
    <source>
        <dbReference type="ARBA" id="ARBA00010617"/>
    </source>
</evidence>
<dbReference type="PANTHER" id="PTHR47943:SF9">
    <property type="entry name" value="CYTOCHROME P450"/>
    <property type="match status" value="1"/>
</dbReference>
<dbReference type="InterPro" id="IPR001128">
    <property type="entry name" value="Cyt_P450"/>
</dbReference>
<comment type="cofactor">
    <cofactor evidence="1 10">
        <name>heme</name>
        <dbReference type="ChEBI" id="CHEBI:30413"/>
    </cofactor>
</comment>
<dbReference type="GO" id="GO:0016020">
    <property type="term" value="C:membrane"/>
    <property type="evidence" value="ECO:0007669"/>
    <property type="project" value="UniProtKB-SubCell"/>
</dbReference>
<dbReference type="Pfam" id="PF00067">
    <property type="entry name" value="p450"/>
    <property type="match status" value="1"/>
</dbReference>
<dbReference type="GO" id="GO:0020037">
    <property type="term" value="F:heme binding"/>
    <property type="evidence" value="ECO:0007669"/>
    <property type="project" value="InterPro"/>
</dbReference>
<dbReference type="PRINTS" id="PR00463">
    <property type="entry name" value="EP450I"/>
</dbReference>
<keyword evidence="5 10" id="KW-0479">Metal-binding</keyword>
<comment type="similarity">
    <text evidence="3 11">Belongs to the cytochrome P450 family.</text>
</comment>
<dbReference type="GO" id="GO:0004497">
    <property type="term" value="F:monooxygenase activity"/>
    <property type="evidence" value="ECO:0007669"/>
    <property type="project" value="UniProtKB-KW"/>
</dbReference>
<keyword evidence="6 11" id="KW-0560">Oxidoreductase</keyword>
<evidence type="ECO:0000256" key="5">
    <source>
        <dbReference type="ARBA" id="ARBA00022723"/>
    </source>
</evidence>
<protein>
    <submittedName>
        <fullName evidence="13">Cytochrome P450</fullName>
    </submittedName>
</protein>
<feature type="chain" id="PRO_5041957834" evidence="12">
    <location>
        <begin position="25"/>
        <end position="507"/>
    </location>
</feature>
<evidence type="ECO:0000256" key="4">
    <source>
        <dbReference type="ARBA" id="ARBA00022617"/>
    </source>
</evidence>
<keyword evidence="7 10" id="KW-0408">Iron</keyword>
<dbReference type="GO" id="GO:0005506">
    <property type="term" value="F:iron ion binding"/>
    <property type="evidence" value="ECO:0007669"/>
    <property type="project" value="InterPro"/>
</dbReference>
<evidence type="ECO:0000256" key="11">
    <source>
        <dbReference type="RuleBase" id="RU000461"/>
    </source>
</evidence>
<keyword evidence="14" id="KW-1185">Reference proteome</keyword>
<dbReference type="FunFam" id="1.10.630.10:FF:000011">
    <property type="entry name" value="Cytochrome P450 83B1"/>
    <property type="match status" value="1"/>
</dbReference>
<keyword evidence="9" id="KW-0472">Membrane</keyword>
<evidence type="ECO:0000256" key="2">
    <source>
        <dbReference type="ARBA" id="ARBA00004370"/>
    </source>
</evidence>
<reference evidence="13" key="1">
    <citation type="journal article" date="2023" name="Science">
        <title>Elucidation of the pathway for biosynthesis of saponin adjuvants from the soapbark tree.</title>
        <authorList>
            <person name="Reed J."/>
            <person name="Orme A."/>
            <person name="El-Demerdash A."/>
            <person name="Owen C."/>
            <person name="Martin L.B.B."/>
            <person name="Misra R.C."/>
            <person name="Kikuchi S."/>
            <person name="Rejzek M."/>
            <person name="Martin A.C."/>
            <person name="Harkess A."/>
            <person name="Leebens-Mack J."/>
            <person name="Louveau T."/>
            <person name="Stephenson M.J."/>
            <person name="Osbourn A."/>
        </authorList>
    </citation>
    <scope>NUCLEOTIDE SEQUENCE</scope>
    <source>
        <strain evidence="13">S10</strain>
    </source>
</reference>
<evidence type="ECO:0000256" key="6">
    <source>
        <dbReference type="ARBA" id="ARBA00023002"/>
    </source>
</evidence>
<dbReference type="KEGG" id="qsa:O6P43_007988"/>
<dbReference type="CDD" id="cd11072">
    <property type="entry name" value="CYP71-like"/>
    <property type="match status" value="1"/>
</dbReference>
<organism evidence="13 14">
    <name type="scientific">Quillaja saponaria</name>
    <name type="common">Soap bark tree</name>
    <dbReference type="NCBI Taxonomy" id="32244"/>
    <lineage>
        <taxon>Eukaryota</taxon>
        <taxon>Viridiplantae</taxon>
        <taxon>Streptophyta</taxon>
        <taxon>Embryophyta</taxon>
        <taxon>Tracheophyta</taxon>
        <taxon>Spermatophyta</taxon>
        <taxon>Magnoliopsida</taxon>
        <taxon>eudicotyledons</taxon>
        <taxon>Gunneridae</taxon>
        <taxon>Pentapetalae</taxon>
        <taxon>rosids</taxon>
        <taxon>fabids</taxon>
        <taxon>Fabales</taxon>
        <taxon>Quillajaceae</taxon>
        <taxon>Quillaja</taxon>
    </lineage>
</organism>
<dbReference type="SUPFAM" id="SSF48264">
    <property type="entry name" value="Cytochrome P450"/>
    <property type="match status" value="1"/>
</dbReference>
<keyword evidence="12" id="KW-0732">Signal</keyword>
<dbReference type="PROSITE" id="PS00086">
    <property type="entry name" value="CYTOCHROME_P450"/>
    <property type="match status" value="1"/>
</dbReference>
<dbReference type="PANTHER" id="PTHR47943">
    <property type="entry name" value="CYTOCHROME P450 93A3-LIKE"/>
    <property type="match status" value="1"/>
</dbReference>
<dbReference type="Proteomes" id="UP001163823">
    <property type="component" value="Chromosome 4"/>
</dbReference>
<keyword evidence="8 11" id="KW-0503">Monooxygenase</keyword>
<evidence type="ECO:0000256" key="7">
    <source>
        <dbReference type="ARBA" id="ARBA00023004"/>
    </source>
</evidence>
<evidence type="ECO:0000256" key="10">
    <source>
        <dbReference type="PIRSR" id="PIRSR602401-1"/>
    </source>
</evidence>
<dbReference type="InterPro" id="IPR017972">
    <property type="entry name" value="Cyt_P450_CS"/>
</dbReference>
<accession>A0AAD7M4P1</accession>
<evidence type="ECO:0000313" key="14">
    <source>
        <dbReference type="Proteomes" id="UP001163823"/>
    </source>
</evidence>
<name>A0AAD7M4P1_QUISA</name>
<feature type="signal peptide" evidence="12">
    <location>
        <begin position="1"/>
        <end position="24"/>
    </location>
</feature>
<comment type="subcellular location">
    <subcellularLocation>
        <location evidence="2">Membrane</location>
    </subcellularLocation>
</comment>
<sequence>MDCFIVSVLFVFLSTLFCILRATSLQPKHLKNGQRPPPGPPALPIIGNLHLLGNLPHRSLQSLAKKYGPIMSLRLGYVPTIVVSSPQAAELFLKTHDTVFASRPKVQAAKYICYGGSDMVFTEYGTYWRHVRKLCTLQLLSISKIDMFAPIRELELGLMIESLKKSAAAGEIVNLSVKVKEVIEDITFKMILGRNKDDRYDLKGLSEEVLSLSGAFSIVDFLPFLELLDLQGLQRRLKKINKNFDGVLEKIIEEHEQVPKVRQEGHHKDFVDVLLSLMNQPMNPHEEAVHILDRTKIKAILLDMLVAAIDSSATTIEWAFSQLLRHPRVMKKLQDELEKVVGMNKLVEEEHLGKLCYMDMVVKETLRLYPVAPLLIPHESLEDITVNGYYIKKKSRIIVNAWTIGRDPNVWSDNAEEFYPERFINIDIELRGHDLRLIPFGSGRRGCPGMQLGLRTVRFVIAQLVHCFNWKLPNGMLPSELDMNEKFGLTIPRVKHLLAKPSYRLRL</sequence>
<gene>
    <name evidence="13" type="ORF">O6P43_007988</name>
</gene>
<proteinExistence type="inferred from homology"/>
<evidence type="ECO:0000256" key="1">
    <source>
        <dbReference type="ARBA" id="ARBA00001971"/>
    </source>
</evidence>
<dbReference type="Gene3D" id="1.10.630.10">
    <property type="entry name" value="Cytochrome P450"/>
    <property type="match status" value="1"/>
</dbReference>
<evidence type="ECO:0000256" key="8">
    <source>
        <dbReference type="ARBA" id="ARBA00023033"/>
    </source>
</evidence>
<comment type="caution">
    <text evidence="13">The sequence shown here is derived from an EMBL/GenBank/DDBJ whole genome shotgun (WGS) entry which is preliminary data.</text>
</comment>
<evidence type="ECO:0000256" key="12">
    <source>
        <dbReference type="SAM" id="SignalP"/>
    </source>
</evidence>
<dbReference type="PRINTS" id="PR00385">
    <property type="entry name" value="P450"/>
</dbReference>
<dbReference type="InterPro" id="IPR036396">
    <property type="entry name" value="Cyt_P450_sf"/>
</dbReference>